<dbReference type="Pfam" id="PF00069">
    <property type="entry name" value="Pkinase"/>
    <property type="match status" value="1"/>
</dbReference>
<evidence type="ECO:0000259" key="5">
    <source>
        <dbReference type="PROSITE" id="PS50011"/>
    </source>
</evidence>
<sequence length="532" mass="57541">MVPDGSGPSIATRPPMETISPLDPAALPLGTQVGNWLVRAWKGRGSYGSVYLASRAGQPQAAPVALKLALHAWDERFTREVGLLSRIRHPGVPRLLDHGLWKHPTRPVAFPFLVMEWVDGVPLYEWAHARSPTSRQVMRLLAQVARALEATAAAHGVHRDVKGDNVLVHPAQQRAVLVDFGAGYYRGASPLTWNLLPPGTPRYRSPEAWAFSQHPVRPPSARYAYQPADDVFALGVSAYRLVTDEYPPPTDPAHPLSGCWSGRDEGPRAPKALNARVAPALDALILRMVSVKPGQRGGAGELAEALEREAAGAGPEADVPLFAEERLEQEAWPAEDAAAAVYLGHRPRYRDAEVLKATAQQDALARAEFVRQEAEALARAQAPTERVGTRALPREFLHCLSVAMLGVTLWLWIRSEVRPWVWQGAPSGQEGSRDAGLEDGGTVGVGDASLTVTVPLGTPVPQGAAISLDMPPGPLQGQRRPPCGKGEVEIRKGCWVKIAAQPEDCEDYAYEWKGACYIPMAPSQRPATSDSP</sequence>
<keyword evidence="3 6" id="KW-0418">Kinase</keyword>
<dbReference type="GO" id="GO:0005524">
    <property type="term" value="F:ATP binding"/>
    <property type="evidence" value="ECO:0007669"/>
    <property type="project" value="UniProtKB-KW"/>
</dbReference>
<dbReference type="PANTHER" id="PTHR43289">
    <property type="entry name" value="MITOGEN-ACTIVATED PROTEIN KINASE KINASE KINASE 20-RELATED"/>
    <property type="match status" value="1"/>
</dbReference>
<dbReference type="AlphaFoldDB" id="E3G0S6"/>
<evidence type="ECO:0000313" key="6">
    <source>
        <dbReference type="EMBL" id="ADO75024.1"/>
    </source>
</evidence>
<evidence type="ECO:0000313" key="7">
    <source>
        <dbReference type="Proteomes" id="UP000001351"/>
    </source>
</evidence>
<dbReference type="HOGENOM" id="CLU_028595_1_0_7"/>
<evidence type="ECO:0000256" key="4">
    <source>
        <dbReference type="ARBA" id="ARBA00022840"/>
    </source>
</evidence>
<keyword evidence="4" id="KW-0067">ATP-binding</keyword>
<evidence type="ECO:0000256" key="1">
    <source>
        <dbReference type="ARBA" id="ARBA00022679"/>
    </source>
</evidence>
<dbReference type="Proteomes" id="UP000001351">
    <property type="component" value="Chromosome"/>
</dbReference>
<protein>
    <submittedName>
        <fullName evidence="6">Protein kinase</fullName>
    </submittedName>
</protein>
<dbReference type="CDD" id="cd14014">
    <property type="entry name" value="STKc_PknB_like"/>
    <property type="match status" value="1"/>
</dbReference>
<dbReference type="EMBL" id="CP002271">
    <property type="protein sequence ID" value="ADO75024.1"/>
    <property type="molecule type" value="Genomic_DNA"/>
</dbReference>
<keyword evidence="7" id="KW-1185">Reference proteome</keyword>
<keyword evidence="2" id="KW-0547">Nucleotide-binding</keyword>
<accession>E3G0S6</accession>
<dbReference type="Gene3D" id="1.10.510.10">
    <property type="entry name" value="Transferase(Phosphotransferase) domain 1"/>
    <property type="match status" value="1"/>
</dbReference>
<dbReference type="eggNOG" id="COG0515">
    <property type="taxonomic scope" value="Bacteria"/>
</dbReference>
<name>E3G0S6_STIAD</name>
<evidence type="ECO:0000256" key="2">
    <source>
        <dbReference type="ARBA" id="ARBA00022741"/>
    </source>
</evidence>
<dbReference type="InterPro" id="IPR000719">
    <property type="entry name" value="Prot_kinase_dom"/>
</dbReference>
<dbReference type="SUPFAM" id="SSF56112">
    <property type="entry name" value="Protein kinase-like (PK-like)"/>
    <property type="match status" value="1"/>
</dbReference>
<evidence type="ECO:0000256" key="3">
    <source>
        <dbReference type="ARBA" id="ARBA00022777"/>
    </source>
</evidence>
<feature type="domain" description="Protein kinase" evidence="5">
    <location>
        <begin position="36"/>
        <end position="322"/>
    </location>
</feature>
<dbReference type="InterPro" id="IPR011009">
    <property type="entry name" value="Kinase-like_dom_sf"/>
</dbReference>
<gene>
    <name evidence="6" type="ordered locus">STAUR_7268</name>
</gene>
<keyword evidence="1" id="KW-0808">Transferase</keyword>
<organism evidence="6 7">
    <name type="scientific">Stigmatella aurantiaca (strain DW4/3-1)</name>
    <dbReference type="NCBI Taxonomy" id="378806"/>
    <lineage>
        <taxon>Bacteria</taxon>
        <taxon>Pseudomonadati</taxon>
        <taxon>Myxococcota</taxon>
        <taxon>Myxococcia</taxon>
        <taxon>Myxococcales</taxon>
        <taxon>Cystobacterineae</taxon>
        <taxon>Archangiaceae</taxon>
        <taxon>Stigmatella</taxon>
    </lineage>
</organism>
<dbReference type="STRING" id="378806.STAUR_7268"/>
<dbReference type="Gene3D" id="3.30.200.20">
    <property type="entry name" value="Phosphorylase Kinase, domain 1"/>
    <property type="match status" value="1"/>
</dbReference>
<dbReference type="PANTHER" id="PTHR43289:SF6">
    <property type="entry name" value="SERINE_THREONINE-PROTEIN KINASE NEKL-3"/>
    <property type="match status" value="1"/>
</dbReference>
<dbReference type="PROSITE" id="PS50011">
    <property type="entry name" value="PROTEIN_KINASE_DOM"/>
    <property type="match status" value="1"/>
</dbReference>
<reference evidence="6 7" key="1">
    <citation type="journal article" date="2011" name="Mol. Biol. Evol.">
        <title>Comparative genomic analysis of fruiting body formation in Myxococcales.</title>
        <authorList>
            <person name="Huntley S."/>
            <person name="Hamann N."/>
            <person name="Wegener-Feldbrugge S."/>
            <person name="Treuner-Lange A."/>
            <person name="Kube M."/>
            <person name="Reinhardt R."/>
            <person name="Klages S."/>
            <person name="Muller R."/>
            <person name="Ronning C.M."/>
            <person name="Nierman W.C."/>
            <person name="Sogaard-Andersen L."/>
        </authorList>
    </citation>
    <scope>NUCLEOTIDE SEQUENCE [LARGE SCALE GENOMIC DNA]</scope>
    <source>
        <strain evidence="6 7">DW4/3-1</strain>
    </source>
</reference>
<dbReference type="GO" id="GO:0004674">
    <property type="term" value="F:protein serine/threonine kinase activity"/>
    <property type="evidence" value="ECO:0007669"/>
    <property type="project" value="TreeGrafter"/>
</dbReference>
<proteinExistence type="predicted"/>
<dbReference type="KEGG" id="sur:STAUR_7268"/>
<dbReference type="SMART" id="SM00220">
    <property type="entry name" value="S_TKc"/>
    <property type="match status" value="1"/>
</dbReference>